<evidence type="ECO:0000313" key="8">
    <source>
        <dbReference type="EMBL" id="KZT21633.1"/>
    </source>
</evidence>
<dbReference type="InterPro" id="IPR045293">
    <property type="entry name" value="Complex1_LYR_LYRM2"/>
</dbReference>
<accession>A0A165PXP0</accession>
<dbReference type="InterPro" id="IPR008011">
    <property type="entry name" value="Complex1_LYR_dom"/>
</dbReference>
<evidence type="ECO:0000259" key="7">
    <source>
        <dbReference type="Pfam" id="PF05347"/>
    </source>
</evidence>
<keyword evidence="9" id="KW-1185">Reference proteome</keyword>
<organism evidence="8 9">
    <name type="scientific">Neolentinus lepideus HHB14362 ss-1</name>
    <dbReference type="NCBI Taxonomy" id="1314782"/>
    <lineage>
        <taxon>Eukaryota</taxon>
        <taxon>Fungi</taxon>
        <taxon>Dikarya</taxon>
        <taxon>Basidiomycota</taxon>
        <taxon>Agaricomycotina</taxon>
        <taxon>Agaricomycetes</taxon>
        <taxon>Gloeophyllales</taxon>
        <taxon>Gloeophyllaceae</taxon>
        <taxon>Neolentinus</taxon>
    </lineage>
</organism>
<comment type="similarity">
    <text evidence="2">Belongs to the complex I LYR family.</text>
</comment>
<evidence type="ECO:0000256" key="2">
    <source>
        <dbReference type="ARBA" id="ARBA00009508"/>
    </source>
</evidence>
<dbReference type="EMBL" id="KV425604">
    <property type="protein sequence ID" value="KZT21633.1"/>
    <property type="molecule type" value="Genomic_DNA"/>
</dbReference>
<dbReference type="OrthoDB" id="74240at2759"/>
<proteinExistence type="inferred from homology"/>
<evidence type="ECO:0000313" key="9">
    <source>
        <dbReference type="Proteomes" id="UP000076761"/>
    </source>
</evidence>
<comment type="subcellular location">
    <subcellularLocation>
        <location evidence="1">Mitochondrion</location>
    </subcellularLocation>
</comment>
<protein>
    <recommendedName>
        <fullName evidence="5">LYR motif-containing protein 2</fullName>
    </recommendedName>
</protein>
<dbReference type="Pfam" id="PF05347">
    <property type="entry name" value="Complex1_LYR"/>
    <property type="match status" value="1"/>
</dbReference>
<dbReference type="GO" id="GO:0005739">
    <property type="term" value="C:mitochondrion"/>
    <property type="evidence" value="ECO:0007669"/>
    <property type="project" value="UniProtKB-SubCell"/>
</dbReference>
<dbReference type="CDD" id="cd20262">
    <property type="entry name" value="Complex1_LYR_LYRM2"/>
    <property type="match status" value="1"/>
</dbReference>
<dbReference type="AlphaFoldDB" id="A0A165PXP0"/>
<feature type="domain" description="Complex 1 LYR protein" evidence="7">
    <location>
        <begin position="14"/>
        <end position="70"/>
    </location>
</feature>
<name>A0A165PXP0_9AGAM</name>
<dbReference type="Proteomes" id="UP000076761">
    <property type="component" value="Unassembled WGS sequence"/>
</dbReference>
<reference evidence="8 9" key="1">
    <citation type="journal article" date="2016" name="Mol. Biol. Evol.">
        <title>Comparative Genomics of Early-Diverging Mushroom-Forming Fungi Provides Insights into the Origins of Lignocellulose Decay Capabilities.</title>
        <authorList>
            <person name="Nagy L.G."/>
            <person name="Riley R."/>
            <person name="Tritt A."/>
            <person name="Adam C."/>
            <person name="Daum C."/>
            <person name="Floudas D."/>
            <person name="Sun H."/>
            <person name="Yadav J.S."/>
            <person name="Pangilinan J."/>
            <person name="Larsson K.H."/>
            <person name="Matsuura K."/>
            <person name="Barry K."/>
            <person name="Labutti K."/>
            <person name="Kuo R."/>
            <person name="Ohm R.A."/>
            <person name="Bhattacharya S.S."/>
            <person name="Shirouzu T."/>
            <person name="Yoshinaga Y."/>
            <person name="Martin F.M."/>
            <person name="Grigoriev I.V."/>
            <person name="Hibbett D.S."/>
        </authorList>
    </citation>
    <scope>NUCLEOTIDE SEQUENCE [LARGE SCALE GENOMIC DNA]</scope>
    <source>
        <strain evidence="8 9">HHB14362 ss-1</strain>
    </source>
</reference>
<dbReference type="PANTHER" id="PTHR13675">
    <property type="entry name" value="LYR MOTIF-CONTAINING PROTEIN 2"/>
    <property type="match status" value="1"/>
</dbReference>
<dbReference type="InParanoid" id="A0A165PXP0"/>
<sequence>MQDLTLKHFILRHRVLGLYRQAVRSSKSIPHPQARKETVLWIRSEFERNRYLHDADVIEDRLASGRRELKRILPSIQLPASGSL</sequence>
<gene>
    <name evidence="8" type="ORF">NEOLEDRAFT_1073172</name>
</gene>
<evidence type="ECO:0000256" key="6">
    <source>
        <dbReference type="ARBA" id="ARBA00044735"/>
    </source>
</evidence>
<evidence type="ECO:0000256" key="5">
    <source>
        <dbReference type="ARBA" id="ARBA00026235"/>
    </source>
</evidence>
<keyword evidence="3" id="KW-0809">Transit peptide</keyword>
<dbReference type="STRING" id="1314782.A0A165PXP0"/>
<evidence type="ECO:0000256" key="4">
    <source>
        <dbReference type="ARBA" id="ARBA00023128"/>
    </source>
</evidence>
<evidence type="ECO:0000256" key="3">
    <source>
        <dbReference type="ARBA" id="ARBA00022946"/>
    </source>
</evidence>
<dbReference type="PANTHER" id="PTHR13675:SF0">
    <property type="entry name" value="LYR MOTIF-CONTAINING PROTEIN 2"/>
    <property type="match status" value="1"/>
</dbReference>
<comment type="function">
    <text evidence="6">Involved in efficient integration of the N-module into mitochondrial respiratory chain complex I.</text>
</comment>
<keyword evidence="4" id="KW-0496">Mitochondrion</keyword>
<evidence type="ECO:0000256" key="1">
    <source>
        <dbReference type="ARBA" id="ARBA00004173"/>
    </source>
</evidence>